<dbReference type="PROSITE" id="PS50862">
    <property type="entry name" value="AA_TRNA_LIGASE_II"/>
    <property type="match status" value="1"/>
</dbReference>
<dbReference type="GO" id="GO:0004821">
    <property type="term" value="F:histidine-tRNA ligase activity"/>
    <property type="evidence" value="ECO:0007669"/>
    <property type="project" value="UniProtKB-EC"/>
</dbReference>
<reference evidence="9 10" key="1">
    <citation type="submission" date="2020-08" db="EMBL/GenBank/DDBJ databases">
        <title>Genome public.</title>
        <authorList>
            <person name="Liu C."/>
            <person name="Sun Q."/>
        </authorList>
    </citation>
    <scope>NUCLEOTIDE SEQUENCE [LARGE SCALE GENOMIC DNA]</scope>
    <source>
        <strain evidence="9 10">BX1</strain>
    </source>
</reference>
<comment type="catalytic activity">
    <reaction evidence="6">
        <text>tRNA(His) + L-histidine + ATP = L-histidyl-tRNA(His) + AMP + diphosphate + H(+)</text>
        <dbReference type="Rhea" id="RHEA:17313"/>
        <dbReference type="Rhea" id="RHEA-COMP:9665"/>
        <dbReference type="Rhea" id="RHEA-COMP:9689"/>
        <dbReference type="ChEBI" id="CHEBI:15378"/>
        <dbReference type="ChEBI" id="CHEBI:30616"/>
        <dbReference type="ChEBI" id="CHEBI:33019"/>
        <dbReference type="ChEBI" id="CHEBI:57595"/>
        <dbReference type="ChEBI" id="CHEBI:78442"/>
        <dbReference type="ChEBI" id="CHEBI:78527"/>
        <dbReference type="ChEBI" id="CHEBI:456215"/>
        <dbReference type="EC" id="6.1.1.21"/>
    </reaction>
</comment>
<evidence type="ECO:0000256" key="4">
    <source>
        <dbReference type="ARBA" id="ARBA00022840"/>
    </source>
</evidence>
<dbReference type="Pfam" id="PF13393">
    <property type="entry name" value="tRNA-synt_His"/>
    <property type="match status" value="1"/>
</dbReference>
<dbReference type="InterPro" id="IPR006195">
    <property type="entry name" value="aa-tRNA-synth_II"/>
</dbReference>
<dbReference type="InterPro" id="IPR045864">
    <property type="entry name" value="aa-tRNA-synth_II/BPL/LPL"/>
</dbReference>
<keyword evidence="3" id="KW-0547">Nucleotide-binding</keyword>
<keyword evidence="10" id="KW-1185">Reference proteome</keyword>
<dbReference type="SUPFAM" id="SSF55681">
    <property type="entry name" value="Class II aaRS and biotin synthetases"/>
    <property type="match status" value="1"/>
</dbReference>
<protein>
    <recommendedName>
        <fullName evidence="2 7">Histidine--tRNA ligase</fullName>
        <ecNumber evidence="2 7">6.1.1.21</ecNumber>
    </recommendedName>
</protein>
<sequence>MQYIKTPMKGMPEQLPADMQLREYLLGKIKATYGSYGFSLIETPAIEHIENLTSKQGGENEKLIFKILKRGEKLAKADGADELCDCGLRYDLTVPLSRFYANNMAQLPTPFKAMQIGNVWRADRPQRGRFRQFTQCDIDILGEGSFLAEIELISATASMLAQLEFSNFKVKVNDRRILKAMAACCGFAEENYDDIFIILDKIDKIGLDGVKAELLGAGYDSSSVERYCAFFENLGKGMSCTEFCADRLDGFLDPAVLSDLEYIINCARATAVGEMQIVFDPTLVRGMSYYTGPIFEIELSDFGSSVAGGGRYDEMIGKYTNAKVPACGFSIGFERIITLLKERGYRIPDQKKRTALLIDKKIGREELLGALQRAARLRAGGETALIVYRAKNVRHQKETLEKEGYTEFLELPEKD</sequence>
<evidence type="ECO:0000259" key="8">
    <source>
        <dbReference type="PROSITE" id="PS50862"/>
    </source>
</evidence>
<dbReference type="Gene3D" id="3.30.930.10">
    <property type="entry name" value="Bira Bifunctional Protein, Domain 2"/>
    <property type="match status" value="1"/>
</dbReference>
<evidence type="ECO:0000256" key="6">
    <source>
        <dbReference type="ARBA" id="ARBA00047639"/>
    </source>
</evidence>
<name>A0ABR7NP45_9FIRM</name>
<keyword evidence="5" id="KW-0648">Protein biosynthesis</keyword>
<evidence type="ECO:0000313" key="9">
    <source>
        <dbReference type="EMBL" id="MBC8577617.1"/>
    </source>
</evidence>
<evidence type="ECO:0000256" key="7">
    <source>
        <dbReference type="NCBIfam" id="TIGR00442"/>
    </source>
</evidence>
<dbReference type="PANTHER" id="PTHR11476:SF7">
    <property type="entry name" value="HISTIDINE--TRNA LIGASE"/>
    <property type="match status" value="1"/>
</dbReference>
<dbReference type="Proteomes" id="UP000658131">
    <property type="component" value="Unassembled WGS sequence"/>
</dbReference>
<comment type="caution">
    <text evidence="9">The sequence shown here is derived from an EMBL/GenBank/DDBJ whole genome shotgun (WGS) entry which is preliminary data.</text>
</comment>
<dbReference type="PANTHER" id="PTHR11476">
    <property type="entry name" value="HISTIDYL-TRNA SYNTHETASE"/>
    <property type="match status" value="1"/>
</dbReference>
<dbReference type="PIRSF" id="PIRSF001549">
    <property type="entry name" value="His-tRNA_synth"/>
    <property type="match status" value="1"/>
</dbReference>
<keyword evidence="9" id="KW-0436">Ligase</keyword>
<keyword evidence="4" id="KW-0067">ATP-binding</keyword>
<dbReference type="EMBL" id="JACRTB010000039">
    <property type="protein sequence ID" value="MBC8577617.1"/>
    <property type="molecule type" value="Genomic_DNA"/>
</dbReference>
<evidence type="ECO:0000256" key="5">
    <source>
        <dbReference type="ARBA" id="ARBA00022917"/>
    </source>
</evidence>
<dbReference type="InterPro" id="IPR004516">
    <property type="entry name" value="HisRS/HisZ"/>
</dbReference>
<dbReference type="InterPro" id="IPR041715">
    <property type="entry name" value="HisRS-like_core"/>
</dbReference>
<feature type="domain" description="Aminoacyl-transfer RNA synthetases class-II family profile" evidence="8">
    <location>
        <begin position="21"/>
        <end position="348"/>
    </location>
</feature>
<dbReference type="CDD" id="cd00773">
    <property type="entry name" value="HisRS-like_core"/>
    <property type="match status" value="1"/>
</dbReference>
<evidence type="ECO:0000256" key="2">
    <source>
        <dbReference type="ARBA" id="ARBA00012815"/>
    </source>
</evidence>
<evidence type="ECO:0000313" key="10">
    <source>
        <dbReference type="Proteomes" id="UP000658131"/>
    </source>
</evidence>
<accession>A0ABR7NP45</accession>
<dbReference type="NCBIfam" id="TIGR00442">
    <property type="entry name" value="hisS"/>
    <property type="match status" value="1"/>
</dbReference>
<dbReference type="RefSeq" id="WP_262401006.1">
    <property type="nucleotide sequence ID" value="NZ_JACRTB010000039.1"/>
</dbReference>
<organism evidence="9 10">
    <name type="scientific">Yanshouia hominis</name>
    <dbReference type="NCBI Taxonomy" id="2763673"/>
    <lineage>
        <taxon>Bacteria</taxon>
        <taxon>Bacillati</taxon>
        <taxon>Bacillota</taxon>
        <taxon>Clostridia</taxon>
        <taxon>Eubacteriales</taxon>
        <taxon>Oscillospiraceae</taxon>
        <taxon>Yanshouia</taxon>
    </lineage>
</organism>
<evidence type="ECO:0000256" key="1">
    <source>
        <dbReference type="ARBA" id="ARBA00008226"/>
    </source>
</evidence>
<gene>
    <name evidence="9" type="primary">hisS</name>
    <name evidence="9" type="ORF">H8717_14550</name>
</gene>
<comment type="similarity">
    <text evidence="1">Belongs to the class-II aminoacyl-tRNA synthetase family.</text>
</comment>
<evidence type="ECO:0000256" key="3">
    <source>
        <dbReference type="ARBA" id="ARBA00022741"/>
    </source>
</evidence>
<dbReference type="EC" id="6.1.1.21" evidence="2 7"/>
<proteinExistence type="inferred from homology"/>
<dbReference type="InterPro" id="IPR015807">
    <property type="entry name" value="His-tRNA-ligase"/>
</dbReference>